<dbReference type="Proteomes" id="UP000032266">
    <property type="component" value="Chromosome"/>
</dbReference>
<protein>
    <recommendedName>
        <fullName evidence="1">DUF4032 domain-containing protein</fullName>
    </recommendedName>
</protein>
<dbReference type="PATRIC" id="fig|1445510.3.peg.2901"/>
<keyword evidence="3" id="KW-1185">Reference proteome</keyword>
<dbReference type="HOGENOM" id="CLU_035793_0_0_6"/>
<dbReference type="AlphaFoldDB" id="A0A0C5VWY3"/>
<dbReference type="SUPFAM" id="SSF56112">
    <property type="entry name" value="Protein kinase-like (PK-like)"/>
    <property type="match status" value="1"/>
</dbReference>
<reference evidence="2 3" key="1">
    <citation type="submission" date="2014-01" db="EMBL/GenBank/DDBJ databases">
        <title>Full genme sequencing of cellulolytic bacterium Gynuella sunshinyii YC6258T gen. nov., sp. nov.</title>
        <authorList>
            <person name="Khan H."/>
            <person name="Chung E.J."/>
            <person name="Chung Y.R."/>
        </authorList>
    </citation>
    <scope>NUCLEOTIDE SEQUENCE [LARGE SCALE GENOMIC DNA]</scope>
    <source>
        <strain evidence="2 3">YC6258</strain>
    </source>
</reference>
<dbReference type="OrthoDB" id="1550523at2"/>
<organism evidence="2 3">
    <name type="scientific">Gynuella sunshinyii YC6258</name>
    <dbReference type="NCBI Taxonomy" id="1445510"/>
    <lineage>
        <taxon>Bacteria</taxon>
        <taxon>Pseudomonadati</taxon>
        <taxon>Pseudomonadota</taxon>
        <taxon>Gammaproteobacteria</taxon>
        <taxon>Oceanospirillales</taxon>
        <taxon>Saccharospirillaceae</taxon>
        <taxon>Gynuella</taxon>
    </lineage>
</organism>
<accession>A0A0C5VWY3</accession>
<gene>
    <name evidence="2" type="ORF">YC6258_02931</name>
</gene>
<feature type="domain" description="DUF4032" evidence="1">
    <location>
        <begin position="239"/>
        <end position="403"/>
    </location>
</feature>
<dbReference type="InterPro" id="IPR011009">
    <property type="entry name" value="Kinase-like_dom_sf"/>
</dbReference>
<evidence type="ECO:0000313" key="2">
    <source>
        <dbReference type="EMBL" id="AJQ94969.1"/>
    </source>
</evidence>
<sequence>MKFQLSSPGHYLTDLSLPWSLHLTQWPEQHFVKVAHGIHRNVVKFISHKNRVYALKELSRKVAEHEYSMLKELEERGLPVVEAVGLITDRDKEVPKVSWLEEYYDMSDRALLITEYLRGTLPYRVIIENGIDRYQLNLMLDALADLLVKLHLIGFYWGDCSLSNALFKRDAGLMAAYLVDAETASFVPDMTQHRREYDLELAHTNIAGDLMDLQAAGLLPLNMDPIDLTDFLVERYNTLWDELTRDEVFDTAAQHEVEKRIRRLNDLGYNVEEMEINTLESGKKVKMTVNVVEPWHHRRKLQSLTGLDVQENQAKRLLNDLHQYRARINREYDYHIPREVAAFKWLTEIYQPAIDAIPEDLRGGLDPAELYHELLEHRWYMSERFHHDIGLKEAIRSYIENVLKLRALTTEAQ</sequence>
<dbReference type="EMBL" id="CP007142">
    <property type="protein sequence ID" value="AJQ94969.1"/>
    <property type="molecule type" value="Genomic_DNA"/>
</dbReference>
<evidence type="ECO:0000259" key="1">
    <source>
        <dbReference type="Pfam" id="PF13224"/>
    </source>
</evidence>
<dbReference type="RefSeq" id="WP_052830264.1">
    <property type="nucleotide sequence ID" value="NZ_CP007142.1"/>
</dbReference>
<name>A0A0C5VWY3_9GAMM</name>
<dbReference type="Pfam" id="PF06293">
    <property type="entry name" value="Kdo"/>
    <property type="match status" value="1"/>
</dbReference>
<dbReference type="InterPro" id="IPR025111">
    <property type="entry name" value="DUF4032"/>
</dbReference>
<dbReference type="KEGG" id="gsn:YC6258_02931"/>
<dbReference type="STRING" id="1445510.YC6258_02931"/>
<proteinExistence type="predicted"/>
<evidence type="ECO:0000313" key="3">
    <source>
        <dbReference type="Proteomes" id="UP000032266"/>
    </source>
</evidence>
<dbReference type="Pfam" id="PF13224">
    <property type="entry name" value="DUF4032"/>
    <property type="match status" value="1"/>
</dbReference>